<keyword evidence="3" id="KW-0804">Transcription</keyword>
<evidence type="ECO:0000313" key="6">
    <source>
        <dbReference type="EMBL" id="KAG6705626.1"/>
    </source>
</evidence>
<protein>
    <submittedName>
        <fullName evidence="5">Uncharacterized protein</fullName>
    </submittedName>
</protein>
<dbReference type="GO" id="GO:0005634">
    <property type="term" value="C:nucleus"/>
    <property type="evidence" value="ECO:0007669"/>
    <property type="project" value="UniProtKB-SubCell"/>
</dbReference>
<dbReference type="PANTHER" id="PTHR33124:SF9">
    <property type="entry name" value="TRANSCRIPTION FACTOR"/>
    <property type="match status" value="1"/>
</dbReference>
<keyword evidence="2" id="KW-0805">Transcription regulation</keyword>
<dbReference type="InterPro" id="IPR036638">
    <property type="entry name" value="HLH_DNA-bd_sf"/>
</dbReference>
<accession>A0A8T1Q0W9</accession>
<dbReference type="AlphaFoldDB" id="A0A8T1Q0W9"/>
<dbReference type="GO" id="GO:0006355">
    <property type="term" value="P:regulation of DNA-templated transcription"/>
    <property type="evidence" value="ECO:0007669"/>
    <property type="project" value="InterPro"/>
</dbReference>
<evidence type="ECO:0000256" key="4">
    <source>
        <dbReference type="ARBA" id="ARBA00023242"/>
    </source>
</evidence>
<evidence type="ECO:0000256" key="3">
    <source>
        <dbReference type="ARBA" id="ARBA00023163"/>
    </source>
</evidence>
<dbReference type="InterPro" id="IPR044660">
    <property type="entry name" value="IBH1-like"/>
</dbReference>
<dbReference type="GO" id="GO:0046983">
    <property type="term" value="F:protein dimerization activity"/>
    <property type="evidence" value="ECO:0007669"/>
    <property type="project" value="InterPro"/>
</dbReference>
<proteinExistence type="predicted"/>
<evidence type="ECO:0000313" key="7">
    <source>
        <dbReference type="Proteomes" id="UP000811609"/>
    </source>
</evidence>
<name>A0A8T1Q0W9_CARIL</name>
<dbReference type="Proteomes" id="UP000811609">
    <property type="component" value="Chromosome 7"/>
</dbReference>
<dbReference type="EMBL" id="CM031815">
    <property type="protein sequence ID" value="KAG6649065.1"/>
    <property type="molecule type" value="Genomic_DNA"/>
</dbReference>
<sequence>MRTRCSSPSWRRGAMRMRGRKKRLRISLVENAKSVKTSIQGKLMQLQRMIPDCHETDMETLFPRVANYILLLQVKVNALKNLSTLYGV</sequence>
<keyword evidence="4" id="KW-0539">Nucleus</keyword>
<comment type="subcellular location">
    <subcellularLocation>
        <location evidence="1">Nucleus</location>
    </subcellularLocation>
</comment>
<gene>
    <name evidence="5" type="ORF">CIPAW_07G186400</name>
    <name evidence="6" type="ORF">I3842_07G188600</name>
</gene>
<organism evidence="5 7">
    <name type="scientific">Carya illinoinensis</name>
    <name type="common">Pecan</name>
    <dbReference type="NCBI Taxonomy" id="32201"/>
    <lineage>
        <taxon>Eukaryota</taxon>
        <taxon>Viridiplantae</taxon>
        <taxon>Streptophyta</taxon>
        <taxon>Embryophyta</taxon>
        <taxon>Tracheophyta</taxon>
        <taxon>Spermatophyta</taxon>
        <taxon>Magnoliopsida</taxon>
        <taxon>eudicotyledons</taxon>
        <taxon>Gunneridae</taxon>
        <taxon>Pentapetalae</taxon>
        <taxon>rosids</taxon>
        <taxon>fabids</taxon>
        <taxon>Fagales</taxon>
        <taxon>Juglandaceae</taxon>
        <taxon>Carya</taxon>
    </lineage>
</organism>
<evidence type="ECO:0000256" key="2">
    <source>
        <dbReference type="ARBA" id="ARBA00023015"/>
    </source>
</evidence>
<dbReference type="Proteomes" id="UP000811246">
    <property type="component" value="Chromosome 7"/>
</dbReference>
<dbReference type="EMBL" id="CM031831">
    <property type="protein sequence ID" value="KAG6705626.1"/>
    <property type="molecule type" value="Genomic_DNA"/>
</dbReference>
<evidence type="ECO:0000256" key="1">
    <source>
        <dbReference type="ARBA" id="ARBA00004123"/>
    </source>
</evidence>
<dbReference type="PANTHER" id="PTHR33124">
    <property type="entry name" value="TRANSCRIPTION FACTOR IBH1-LIKE 1"/>
    <property type="match status" value="1"/>
</dbReference>
<comment type="caution">
    <text evidence="5">The sequence shown here is derived from an EMBL/GenBank/DDBJ whole genome shotgun (WGS) entry which is preliminary data.</text>
</comment>
<dbReference type="SUPFAM" id="SSF47459">
    <property type="entry name" value="HLH, helix-loop-helix DNA-binding domain"/>
    <property type="match status" value="1"/>
</dbReference>
<keyword evidence="7" id="KW-1185">Reference proteome</keyword>
<evidence type="ECO:0000313" key="5">
    <source>
        <dbReference type="EMBL" id="KAG6649065.1"/>
    </source>
</evidence>
<reference evidence="6" key="2">
    <citation type="submission" date="2021-01" db="EMBL/GenBank/DDBJ databases">
        <authorList>
            <person name="Lovell J.T."/>
            <person name="Bentley N."/>
            <person name="Bhattarai G."/>
            <person name="Jenkins J.W."/>
            <person name="Sreedasyam A."/>
            <person name="Alarcon Y."/>
            <person name="Bock C."/>
            <person name="Boston L."/>
            <person name="Carlson J."/>
            <person name="Cervantes K."/>
            <person name="Clermont K."/>
            <person name="Krom N."/>
            <person name="Kubenka K."/>
            <person name="Mamidi S."/>
            <person name="Mattison C."/>
            <person name="Monteros M."/>
            <person name="Pisani C."/>
            <person name="Plott C."/>
            <person name="Rajasekar S."/>
            <person name="Rhein H.S."/>
            <person name="Rohla C."/>
            <person name="Song M."/>
            <person name="Hilaire R.S."/>
            <person name="Shu S."/>
            <person name="Wells L."/>
            <person name="Wang X."/>
            <person name="Webber J."/>
            <person name="Heerema R.J."/>
            <person name="Klein P."/>
            <person name="Conner P."/>
            <person name="Grauke L."/>
            <person name="Grimwood J."/>
            <person name="Schmutz J."/>
            <person name="Randall J.J."/>
        </authorList>
    </citation>
    <scope>NUCLEOTIDE SEQUENCE</scope>
    <source>
        <tissue evidence="6">Leaf</tissue>
    </source>
</reference>
<reference evidence="5" key="1">
    <citation type="submission" date="2020-12" db="EMBL/GenBank/DDBJ databases">
        <title>WGS assembly of Carya illinoinensis cv. Pawnee.</title>
        <authorList>
            <person name="Platts A."/>
            <person name="Shu S."/>
            <person name="Wright S."/>
            <person name="Barry K."/>
            <person name="Edger P."/>
            <person name="Pires J.C."/>
            <person name="Schmutz J."/>
        </authorList>
    </citation>
    <scope>NUCLEOTIDE SEQUENCE</scope>
    <source>
        <tissue evidence="5">Leaf</tissue>
    </source>
</reference>
<dbReference type="OrthoDB" id="1363133at2759"/>